<dbReference type="OMA" id="AHYRRIV"/>
<keyword evidence="3" id="KW-1185">Reference proteome</keyword>
<evidence type="ECO:0000313" key="3">
    <source>
        <dbReference type="Proteomes" id="UP000001593"/>
    </source>
</evidence>
<proteinExistence type="predicted"/>
<sequence length="153" mass="17177">MGLSVQKMHIVARQRNEFERATYRRFISQFKPNQLLLLFIDESSIDERKIQRKFGRELRGKRLSHVGNFTRGTRFSVLAAVSMDGIKGAHAIEGAYDTAGFEFAMETFVAPSIGSCANGEDCSVVVMDNCAIHKSDHLLRIIRERGGIAVFLP</sequence>
<organism evidence="2 3">
    <name type="scientific">Nematostella vectensis</name>
    <name type="common">Starlet sea anemone</name>
    <dbReference type="NCBI Taxonomy" id="45351"/>
    <lineage>
        <taxon>Eukaryota</taxon>
        <taxon>Metazoa</taxon>
        <taxon>Cnidaria</taxon>
        <taxon>Anthozoa</taxon>
        <taxon>Hexacorallia</taxon>
        <taxon>Actiniaria</taxon>
        <taxon>Edwardsiidae</taxon>
        <taxon>Nematostella</taxon>
    </lineage>
</organism>
<name>A7S457_NEMVE</name>
<dbReference type="Proteomes" id="UP000001593">
    <property type="component" value="Unassembled WGS sequence"/>
</dbReference>
<accession>A7S457</accession>
<dbReference type="InParanoid" id="A7S457"/>
<reference evidence="2 3" key="1">
    <citation type="journal article" date="2007" name="Science">
        <title>Sea anemone genome reveals ancestral eumetazoan gene repertoire and genomic organization.</title>
        <authorList>
            <person name="Putnam N.H."/>
            <person name="Srivastava M."/>
            <person name="Hellsten U."/>
            <person name="Dirks B."/>
            <person name="Chapman J."/>
            <person name="Salamov A."/>
            <person name="Terry A."/>
            <person name="Shapiro H."/>
            <person name="Lindquist E."/>
            <person name="Kapitonov V.V."/>
            <person name="Jurka J."/>
            <person name="Genikhovich G."/>
            <person name="Grigoriev I.V."/>
            <person name="Lucas S.M."/>
            <person name="Steele R.E."/>
            <person name="Finnerty J.R."/>
            <person name="Technau U."/>
            <person name="Martindale M.Q."/>
            <person name="Rokhsar D.S."/>
        </authorList>
    </citation>
    <scope>NUCLEOTIDE SEQUENCE [LARGE SCALE GENOMIC DNA]</scope>
    <source>
        <strain evidence="3">CH2 X CH6</strain>
    </source>
</reference>
<evidence type="ECO:0000259" key="1">
    <source>
        <dbReference type="Pfam" id="PF13358"/>
    </source>
</evidence>
<dbReference type="Gene3D" id="3.30.420.10">
    <property type="entry name" value="Ribonuclease H-like superfamily/Ribonuclease H"/>
    <property type="match status" value="1"/>
</dbReference>
<dbReference type="AlphaFoldDB" id="A7S457"/>
<dbReference type="PANTHER" id="PTHR46564:SF1">
    <property type="entry name" value="TRANSPOSASE"/>
    <property type="match status" value="1"/>
</dbReference>
<dbReference type="InterPro" id="IPR038717">
    <property type="entry name" value="Tc1-like_DDE_dom"/>
</dbReference>
<dbReference type="GO" id="GO:0003676">
    <property type="term" value="F:nucleic acid binding"/>
    <property type="evidence" value="ECO:0007669"/>
    <property type="project" value="InterPro"/>
</dbReference>
<gene>
    <name evidence="2" type="ORF">NEMVEDRAFT_v1g232665</name>
</gene>
<feature type="domain" description="Tc1-like transposase DDE" evidence="1">
    <location>
        <begin position="37"/>
        <end position="150"/>
    </location>
</feature>
<dbReference type="PANTHER" id="PTHR46564">
    <property type="entry name" value="TRANSPOSASE"/>
    <property type="match status" value="1"/>
</dbReference>
<dbReference type="PhylomeDB" id="A7S457"/>
<evidence type="ECO:0000313" key="2">
    <source>
        <dbReference type="EMBL" id="EDO41542.1"/>
    </source>
</evidence>
<dbReference type="HOGENOM" id="CLU_056788_11_1_1"/>
<dbReference type="InterPro" id="IPR036397">
    <property type="entry name" value="RNaseH_sf"/>
</dbReference>
<dbReference type="Pfam" id="PF13358">
    <property type="entry name" value="DDE_3"/>
    <property type="match status" value="1"/>
</dbReference>
<dbReference type="EMBL" id="DS469576">
    <property type="protein sequence ID" value="EDO41542.1"/>
    <property type="molecule type" value="Genomic_DNA"/>
</dbReference>
<protein>
    <recommendedName>
        <fullName evidence="1">Tc1-like transposase DDE domain-containing protein</fullName>
    </recommendedName>
</protein>